<reference evidence="4" key="1">
    <citation type="journal article" date="2019" name="Int. J. Syst. Evol. Microbiol.">
        <title>The Global Catalogue of Microorganisms (GCM) 10K type strain sequencing project: providing services to taxonomists for standard genome sequencing and annotation.</title>
        <authorList>
            <consortium name="The Broad Institute Genomics Platform"/>
            <consortium name="The Broad Institute Genome Sequencing Center for Infectious Disease"/>
            <person name="Wu L."/>
            <person name="Ma J."/>
        </authorList>
    </citation>
    <scope>NUCLEOTIDE SEQUENCE [LARGE SCALE GENOMIC DNA]</scope>
    <source>
        <strain evidence="4">JCM 17938</strain>
    </source>
</reference>
<dbReference type="RefSeq" id="WP_345364694.1">
    <property type="nucleotide sequence ID" value="NZ_BAABHJ010000032.1"/>
</dbReference>
<feature type="signal peptide" evidence="2">
    <location>
        <begin position="1"/>
        <end position="26"/>
    </location>
</feature>
<protein>
    <recommendedName>
        <fullName evidence="5">Lipoprotein</fullName>
    </recommendedName>
</protein>
<dbReference type="Proteomes" id="UP001500212">
    <property type="component" value="Unassembled WGS sequence"/>
</dbReference>
<dbReference type="PROSITE" id="PS51257">
    <property type="entry name" value="PROKAR_LIPOPROTEIN"/>
    <property type="match status" value="1"/>
</dbReference>
<evidence type="ECO:0008006" key="5">
    <source>
        <dbReference type="Google" id="ProtNLM"/>
    </source>
</evidence>
<evidence type="ECO:0000256" key="2">
    <source>
        <dbReference type="SAM" id="SignalP"/>
    </source>
</evidence>
<accession>A0ABP8TW89</accession>
<evidence type="ECO:0000256" key="1">
    <source>
        <dbReference type="SAM" id="MobiDB-lite"/>
    </source>
</evidence>
<organism evidence="3 4">
    <name type="scientific">Actinoallomurus liliacearum</name>
    <dbReference type="NCBI Taxonomy" id="1080073"/>
    <lineage>
        <taxon>Bacteria</taxon>
        <taxon>Bacillati</taxon>
        <taxon>Actinomycetota</taxon>
        <taxon>Actinomycetes</taxon>
        <taxon>Streptosporangiales</taxon>
        <taxon>Thermomonosporaceae</taxon>
        <taxon>Actinoallomurus</taxon>
    </lineage>
</organism>
<sequence length="137" mass="14229">MRGGVRLPALIVALGLLAGCSDPAGAARREQAAARKRSPSPRASASHSAAKRHAKAAVWWQAAGTTKSTGGLRVRAGAVHAGQVTVVMTDVSGHASRRITASATPQSVTVGRFTLTAVKLSRSAKLARYGVGFHYRF</sequence>
<keyword evidence="2" id="KW-0732">Signal</keyword>
<keyword evidence="4" id="KW-1185">Reference proteome</keyword>
<evidence type="ECO:0000313" key="3">
    <source>
        <dbReference type="EMBL" id="GAA4616392.1"/>
    </source>
</evidence>
<feature type="region of interest" description="Disordered" evidence="1">
    <location>
        <begin position="28"/>
        <end position="51"/>
    </location>
</feature>
<comment type="caution">
    <text evidence="3">The sequence shown here is derived from an EMBL/GenBank/DDBJ whole genome shotgun (WGS) entry which is preliminary data.</text>
</comment>
<name>A0ABP8TW89_9ACTN</name>
<gene>
    <name evidence="3" type="ORF">GCM10023195_72860</name>
</gene>
<dbReference type="EMBL" id="BAABHJ010000032">
    <property type="protein sequence ID" value="GAA4616392.1"/>
    <property type="molecule type" value="Genomic_DNA"/>
</dbReference>
<feature type="chain" id="PRO_5047479556" description="Lipoprotein" evidence="2">
    <location>
        <begin position="27"/>
        <end position="137"/>
    </location>
</feature>
<evidence type="ECO:0000313" key="4">
    <source>
        <dbReference type="Proteomes" id="UP001500212"/>
    </source>
</evidence>
<proteinExistence type="predicted"/>